<evidence type="ECO:0000256" key="6">
    <source>
        <dbReference type="ARBA" id="ARBA00022968"/>
    </source>
</evidence>
<dbReference type="PROSITE" id="PS50198">
    <property type="entry name" value="PPIC_PPIASE_2"/>
    <property type="match status" value="1"/>
</dbReference>
<dbReference type="Pfam" id="PF00639">
    <property type="entry name" value="Rotamase"/>
    <property type="match status" value="1"/>
</dbReference>
<keyword evidence="7" id="KW-1133">Transmembrane helix</keyword>
<keyword evidence="5" id="KW-0378">Hydrolase</keyword>
<evidence type="ECO:0000256" key="11">
    <source>
        <dbReference type="ARBA" id="ARBA00023316"/>
    </source>
</evidence>
<dbReference type="InterPro" id="IPR001547">
    <property type="entry name" value="Glyco_hydro_5"/>
</dbReference>
<keyword evidence="10" id="KW-0326">Glycosidase</keyword>
<evidence type="ECO:0000256" key="12">
    <source>
        <dbReference type="ARBA" id="ARBA00036824"/>
    </source>
</evidence>
<evidence type="ECO:0000256" key="13">
    <source>
        <dbReference type="ARBA" id="ARBA00037126"/>
    </source>
</evidence>
<organism evidence="19 20">
    <name type="scientific">Symbiodinium microadriaticum</name>
    <name type="common">Dinoflagellate</name>
    <name type="synonym">Zooxanthella microadriatica</name>
    <dbReference type="NCBI Taxonomy" id="2951"/>
    <lineage>
        <taxon>Eukaryota</taxon>
        <taxon>Sar</taxon>
        <taxon>Alveolata</taxon>
        <taxon>Dinophyceae</taxon>
        <taxon>Suessiales</taxon>
        <taxon>Symbiodiniaceae</taxon>
        <taxon>Symbiodinium</taxon>
    </lineage>
</organism>
<evidence type="ECO:0000313" key="20">
    <source>
        <dbReference type="Proteomes" id="UP000186817"/>
    </source>
</evidence>
<gene>
    <name evidence="19" type="primary">exgA</name>
    <name evidence="19" type="ORF">AK812_SmicGene31471</name>
</gene>
<feature type="compositionally biased region" description="Basic and acidic residues" evidence="17">
    <location>
        <begin position="331"/>
        <end position="346"/>
    </location>
</feature>
<keyword evidence="20" id="KW-1185">Reference proteome</keyword>
<evidence type="ECO:0000256" key="10">
    <source>
        <dbReference type="ARBA" id="ARBA00023295"/>
    </source>
</evidence>
<dbReference type="Pfam" id="PF00150">
    <property type="entry name" value="Cellulase"/>
    <property type="match status" value="1"/>
</dbReference>
<dbReference type="EMBL" id="LSRX01000867">
    <property type="protein sequence ID" value="OLP87316.1"/>
    <property type="molecule type" value="Genomic_DNA"/>
</dbReference>
<dbReference type="PANTHER" id="PTHR31297">
    <property type="entry name" value="GLUCAN ENDO-1,6-BETA-GLUCOSIDASE B"/>
    <property type="match status" value="1"/>
</dbReference>
<comment type="catalytic activity">
    <reaction evidence="12">
        <text>Successive hydrolysis of beta-D-glucose units from the non-reducing ends of (1-&gt;3)-beta-D-glucans, releasing alpha-glucose.</text>
        <dbReference type="EC" id="3.2.1.58"/>
    </reaction>
</comment>
<evidence type="ECO:0000256" key="8">
    <source>
        <dbReference type="ARBA" id="ARBA00023136"/>
    </source>
</evidence>
<dbReference type="PANTHER" id="PTHR31297:SF34">
    <property type="entry name" value="GLUCAN 1,3-BETA-GLUCOSIDASE 2"/>
    <property type="match status" value="1"/>
</dbReference>
<feature type="domain" description="PpiC" evidence="18">
    <location>
        <begin position="1198"/>
        <end position="1282"/>
    </location>
</feature>
<feature type="region of interest" description="Disordered" evidence="17">
    <location>
        <begin position="302"/>
        <end position="350"/>
    </location>
</feature>
<evidence type="ECO:0000256" key="17">
    <source>
        <dbReference type="SAM" id="MobiDB-lite"/>
    </source>
</evidence>
<evidence type="ECO:0000256" key="16">
    <source>
        <dbReference type="PROSITE-ProRule" id="PRU00278"/>
    </source>
</evidence>
<proteinExistence type="inferred from homology"/>
<dbReference type="InterPro" id="IPR017853">
    <property type="entry name" value="GH"/>
</dbReference>
<evidence type="ECO:0000259" key="18">
    <source>
        <dbReference type="PROSITE" id="PS50198"/>
    </source>
</evidence>
<evidence type="ECO:0000256" key="5">
    <source>
        <dbReference type="ARBA" id="ARBA00022801"/>
    </source>
</evidence>
<dbReference type="GO" id="GO:0009986">
    <property type="term" value="C:cell surface"/>
    <property type="evidence" value="ECO:0007669"/>
    <property type="project" value="TreeGrafter"/>
</dbReference>
<reference evidence="19 20" key="1">
    <citation type="submission" date="2016-02" db="EMBL/GenBank/DDBJ databases">
        <title>Genome analysis of coral dinoflagellate symbionts highlights evolutionary adaptations to a symbiotic lifestyle.</title>
        <authorList>
            <person name="Aranda M."/>
            <person name="Li Y."/>
            <person name="Liew Y.J."/>
            <person name="Baumgarten S."/>
            <person name="Simakov O."/>
            <person name="Wilson M."/>
            <person name="Piel J."/>
            <person name="Ashoor H."/>
            <person name="Bougouffa S."/>
            <person name="Bajic V.B."/>
            <person name="Ryu T."/>
            <person name="Ravasi T."/>
            <person name="Bayer T."/>
            <person name="Micklem G."/>
            <person name="Kim H."/>
            <person name="Bhak J."/>
            <person name="Lajeunesse T.C."/>
            <person name="Voolstra C.R."/>
        </authorList>
    </citation>
    <scope>NUCLEOTIDE SEQUENCE [LARGE SCALE GENOMIC DNA]</scope>
    <source>
        <strain evidence="19 20">CCMP2467</strain>
    </source>
</reference>
<comment type="similarity">
    <text evidence="2">Belongs to the glycosyl hydrolase 5 (cellulase A) family.</text>
</comment>
<dbReference type="GO" id="GO:0009251">
    <property type="term" value="P:glucan catabolic process"/>
    <property type="evidence" value="ECO:0007669"/>
    <property type="project" value="TreeGrafter"/>
</dbReference>
<evidence type="ECO:0000256" key="7">
    <source>
        <dbReference type="ARBA" id="ARBA00022989"/>
    </source>
</evidence>
<dbReference type="OrthoDB" id="423395at2759"/>
<dbReference type="GO" id="GO:0071555">
    <property type="term" value="P:cell wall organization"/>
    <property type="evidence" value="ECO:0007669"/>
    <property type="project" value="UniProtKB-KW"/>
</dbReference>
<evidence type="ECO:0000256" key="1">
    <source>
        <dbReference type="ARBA" id="ARBA00004401"/>
    </source>
</evidence>
<comment type="function">
    <text evidence="13">Glucosidase involved in the degradation of cellulosic biomass. Active on lichenan.</text>
</comment>
<dbReference type="Proteomes" id="UP000186817">
    <property type="component" value="Unassembled WGS sequence"/>
</dbReference>
<evidence type="ECO:0000256" key="3">
    <source>
        <dbReference type="ARBA" id="ARBA00022475"/>
    </source>
</evidence>
<sequence>MAAATLDSTVEFAERAKKLKLPAEALQVLSDAWIDSFGKLCFSVSSSPHNIDDAIVERWMERIFAHHPLDEGHKTTLRKLLFESQGLTIQDFKQRLEPPVDPIVKKLPAAERISRAQRQQQRITGLVYTPDTTPAHFLTDLFVEQLDQGVLSWISPDRCASRSMEMASQKRDKSLQLAQDGSVKLSSKASEVKCEVSSDAKLRSAFQRRSLAMDQAGLCNFVIVETRITHLFAVMAREVPEGYQPVSLRQVINADRHLFQLISEDLPTDLSSQPGQKSPLDERIEKYTYSAEVAQFLTPLQRHDVSPAPVDKRKPDDSVPPPPPPFKKTRKGEGKGDGKLKPKKVELPPGCVSKNPQGKPLCYGYQNGTCRYKGKGKRTRTANFSLNIKARFFEVAYPRLFGLQVFRPLPWIITLLRFAIISGCSLQPAYTIFVTFAIQRQAAFPQPGGKQVVGLWHTPEEHFRKALSLVHPVDSFKPEDELRKGMAPHLRSQLMQATLEERDAGYLEGPYSSSEVDALFGHSRWNAIRRFVLVQDEGNKLRPIDDALEGQLNAACCTSIQLELQDADYVTSQALFVAKRLAETRGVRVRGPWRGKCLDLSKAYKQVGVHKEHRDLTVILVPNADGSPTYFISNSLIFGSADADVSEFLSILGWSHAITGKKGTVTLANKECLKATPPRVLSCTATRAPVLVWTDGAWEANVATIGAVIYDTSTKEARVMGQQVDEEIVRSWTKPSACDLEKEQIISQAAPNDAALLRMAIQLGFYWWHVSHADASLAERGLSHAVQSFHVAHWCHAAWRGVNLGGWMLLEPGPASPFFNLCHAKILELGGGPAQESLETSFAGDPPRENPPGLCDEYSVCAALQAAGGECLRSELFRWHRSQHYTEQTFADIAKTGLNAVRVPFGYWVVQGPGSGEPYEGPCLEVLDGCVQMAEAHGLQVLLDLHGNPGGESGSRPCGREYAAWKWEDWRHDEAVEVLRVLAARYCDKSCVTGVQVCNEPSENIPADRLCDFYEQAIEAIRSSGMGPDKVAVVLPIFTHWRMKEMLSCWNSRGNSFKFDNIAFDIHYYHDFSAIWRLLPHYRHIEVVAEHARELKLLPGSVVGEWSLSRPGHFSEEEKADFAQKQVVAYNHASHGWFFWNWHDHAFYPDWDLEKGVFGSGKLPCPLRQEELQGFLFPAWEGSGWSSIPSPVTRPLAQAERELMRLKESLTKDTSQFPAMARKHSECKSALQPGQMAGDLGWISKGSLGDQAMEDVVLALEVNELSDLVTTARGVHLVQRYA</sequence>
<dbReference type="Gene3D" id="3.10.50.40">
    <property type="match status" value="1"/>
</dbReference>
<evidence type="ECO:0000313" key="19">
    <source>
        <dbReference type="EMBL" id="OLP87316.1"/>
    </source>
</evidence>
<keyword evidence="16" id="KW-0697">Rotamase</keyword>
<dbReference type="EC" id="3.2.1.58" evidence="14"/>
<keyword evidence="16" id="KW-0413">Isomerase</keyword>
<keyword evidence="8" id="KW-0472">Membrane</keyword>
<evidence type="ECO:0000256" key="14">
    <source>
        <dbReference type="ARBA" id="ARBA00038929"/>
    </source>
</evidence>
<keyword evidence="9" id="KW-0325">Glycoprotein</keyword>
<name>A0A1Q9CWL9_SYMMI</name>
<dbReference type="GO" id="GO:0005576">
    <property type="term" value="C:extracellular region"/>
    <property type="evidence" value="ECO:0007669"/>
    <property type="project" value="TreeGrafter"/>
</dbReference>
<dbReference type="GO" id="GO:0003755">
    <property type="term" value="F:peptidyl-prolyl cis-trans isomerase activity"/>
    <property type="evidence" value="ECO:0007669"/>
    <property type="project" value="UniProtKB-KW"/>
</dbReference>
<dbReference type="InterPro" id="IPR000297">
    <property type="entry name" value="PPIase_PpiC"/>
</dbReference>
<dbReference type="InterPro" id="IPR050386">
    <property type="entry name" value="Glycosyl_hydrolase_5"/>
</dbReference>
<keyword evidence="4" id="KW-0812">Transmembrane</keyword>
<dbReference type="InterPro" id="IPR046357">
    <property type="entry name" value="PPIase_dom_sf"/>
</dbReference>
<keyword evidence="3" id="KW-1003">Cell membrane</keyword>
<dbReference type="GO" id="GO:0004338">
    <property type="term" value="F:glucan exo-1,3-beta-glucosidase activity"/>
    <property type="evidence" value="ECO:0007669"/>
    <property type="project" value="UniProtKB-EC"/>
</dbReference>
<evidence type="ECO:0000256" key="9">
    <source>
        <dbReference type="ARBA" id="ARBA00023180"/>
    </source>
</evidence>
<comment type="subcellular location">
    <subcellularLocation>
        <location evidence="1">Cell membrane</location>
        <topology evidence="1">Single-pass type II membrane protein</topology>
    </subcellularLocation>
</comment>
<keyword evidence="11" id="KW-0961">Cell wall biogenesis/degradation</keyword>
<accession>A0A1Q9CWL9</accession>
<comment type="caution">
    <text evidence="19">The sequence shown here is derived from an EMBL/GenBank/DDBJ whole genome shotgun (WGS) entry which is preliminary data.</text>
</comment>
<evidence type="ECO:0000256" key="15">
    <source>
        <dbReference type="ARBA" id="ARBA00041260"/>
    </source>
</evidence>
<keyword evidence="6" id="KW-0735">Signal-anchor</keyword>
<dbReference type="GO" id="GO:0005886">
    <property type="term" value="C:plasma membrane"/>
    <property type="evidence" value="ECO:0007669"/>
    <property type="project" value="UniProtKB-SubCell"/>
</dbReference>
<dbReference type="Gene3D" id="3.20.20.80">
    <property type="entry name" value="Glycosidases"/>
    <property type="match status" value="1"/>
</dbReference>
<feature type="compositionally biased region" description="Basic and acidic residues" evidence="17">
    <location>
        <begin position="302"/>
        <end position="317"/>
    </location>
</feature>
<dbReference type="SUPFAM" id="SSF51445">
    <property type="entry name" value="(Trans)glycosidases"/>
    <property type="match status" value="1"/>
</dbReference>
<dbReference type="SUPFAM" id="SSF54534">
    <property type="entry name" value="FKBP-like"/>
    <property type="match status" value="1"/>
</dbReference>
<evidence type="ECO:0000256" key="2">
    <source>
        <dbReference type="ARBA" id="ARBA00005641"/>
    </source>
</evidence>
<evidence type="ECO:0000256" key="4">
    <source>
        <dbReference type="ARBA" id="ARBA00022692"/>
    </source>
</evidence>
<protein>
    <recommendedName>
        <fullName evidence="14">glucan 1,3-beta-glucosidase</fullName>
        <ecNumber evidence="14">3.2.1.58</ecNumber>
    </recommendedName>
    <alternativeName>
        <fullName evidence="15">Exo-1,3-beta-glucanase D</fullName>
    </alternativeName>
</protein>